<keyword evidence="6" id="KW-1185">Reference proteome</keyword>
<feature type="compositionally biased region" description="Pro residues" evidence="3">
    <location>
        <begin position="386"/>
        <end position="398"/>
    </location>
</feature>
<feature type="region of interest" description="Disordered" evidence="3">
    <location>
        <begin position="275"/>
        <end position="535"/>
    </location>
</feature>
<evidence type="ECO:0000256" key="1">
    <source>
        <dbReference type="ARBA" id="ARBA00022999"/>
    </source>
</evidence>
<dbReference type="Gene3D" id="1.10.150.50">
    <property type="entry name" value="Transcription Factor, Ets-1"/>
    <property type="match status" value="1"/>
</dbReference>
<dbReference type="GO" id="GO:0005737">
    <property type="term" value="C:cytoplasm"/>
    <property type="evidence" value="ECO:0007669"/>
    <property type="project" value="UniProtKB-ARBA"/>
</dbReference>
<sequence>MPSQPGFVLQGSYSHRKLYVTICTNSAPAAARLRRRTCVSDALPVSSDSLGSWNLRPEEDEKSQLTHAVPAVFTASRRSWGSVVCSFLDLFLFFRLAPELVLHQKILGPRVLTVTFLQFDFCSSTSAEACVRSLQFLLWSVSPSAAHFLKATSASAPFCLRRHTQSSPVLVLVLVLVLLQSRFSPGLDSGLQDESQQTPVHLRGQRLEPGQTRRLPPKKEPAGLDRVVLQHRFTGDRFMNLTQNDLDKFPKTYSPLISKLVADIRKQKSPKLRFGFGFGQSKQHQPVETEAEDGGWGKDEFDSDFDDYEEPENNEDGEFEEDQSDYEDPSDDPAPDRTQIPVHAPDPDSDQDYEPPPSEPDDFSHKLPCVSLADGDYIDNHVTSRGPPPALSPRPPVSAPHRTGPPDSRRDASPRPKPPGNSASGASRASDLAQALVLPPTPASVNRSNSGARAPPHRFETRRESQPVPDEDPKRNTFPLHSKSSRPGLPPVRHTDSLPPGLPSAPHKPFSGGPPAPERPSFRSPPPVSNQVQDLDPRWYVGKVTRAEAEATLQRLGKDGAYVVRDSSRQSAVQPYTLMVLYQNKVFNIQIQIQDQKYLLGTGLKVQESFASVRAMVEHFSQSPLLLIDSKNRGTGQQNQCVLCAPAGPYMDRI</sequence>
<dbReference type="GO" id="GO:0035556">
    <property type="term" value="P:intracellular signal transduction"/>
    <property type="evidence" value="ECO:0007669"/>
    <property type="project" value="TreeGrafter"/>
</dbReference>
<protein>
    <recommendedName>
        <fullName evidence="4">SH2 domain-containing protein</fullName>
    </recommendedName>
</protein>
<feature type="domain" description="SH2" evidence="4">
    <location>
        <begin position="539"/>
        <end position="647"/>
    </location>
</feature>
<keyword evidence="1 2" id="KW-0727">SH2 domain</keyword>
<feature type="compositionally biased region" description="Acidic residues" evidence="3">
    <location>
        <begin position="301"/>
        <end position="333"/>
    </location>
</feature>
<reference evidence="6" key="1">
    <citation type="submission" date="2024-04" db="EMBL/GenBank/DDBJ databases">
        <title>Salinicola lusitanus LLJ914,a marine bacterium isolated from the Okinawa Trough.</title>
        <authorList>
            <person name="Li J."/>
        </authorList>
    </citation>
    <scope>NUCLEOTIDE SEQUENCE [LARGE SCALE GENOMIC DNA]</scope>
</reference>
<feature type="compositionally biased region" description="Pro residues" evidence="3">
    <location>
        <begin position="512"/>
        <end position="528"/>
    </location>
</feature>
<dbReference type="EMBL" id="JBBPFD010000005">
    <property type="protein sequence ID" value="KAK7925619.1"/>
    <property type="molecule type" value="Genomic_DNA"/>
</dbReference>
<evidence type="ECO:0000259" key="4">
    <source>
        <dbReference type="PROSITE" id="PS50001"/>
    </source>
</evidence>
<feature type="compositionally biased region" description="Basic and acidic residues" evidence="3">
    <location>
        <begin position="457"/>
        <end position="475"/>
    </location>
</feature>
<evidence type="ECO:0000256" key="3">
    <source>
        <dbReference type="SAM" id="MobiDB-lite"/>
    </source>
</evidence>
<dbReference type="Proteomes" id="UP001460270">
    <property type="component" value="Unassembled WGS sequence"/>
</dbReference>
<dbReference type="PRINTS" id="PR00401">
    <property type="entry name" value="SH2DOMAIN"/>
</dbReference>
<dbReference type="PANTHER" id="PTHR14098">
    <property type="entry name" value="SH2 DOMAIN CONTAINING PROTEIN"/>
    <property type="match status" value="1"/>
</dbReference>
<evidence type="ECO:0000313" key="5">
    <source>
        <dbReference type="EMBL" id="KAK7925619.1"/>
    </source>
</evidence>
<dbReference type="SMART" id="SM00252">
    <property type="entry name" value="SH2"/>
    <property type="match status" value="1"/>
</dbReference>
<evidence type="ECO:0000313" key="6">
    <source>
        <dbReference type="Proteomes" id="UP001460270"/>
    </source>
</evidence>
<gene>
    <name evidence="5" type="ORF">WMY93_007929</name>
</gene>
<dbReference type="AlphaFoldDB" id="A0AAW0PT21"/>
<dbReference type="PROSITE" id="PS50001">
    <property type="entry name" value="SH2"/>
    <property type="match status" value="1"/>
</dbReference>
<name>A0AAW0PT21_9GOBI</name>
<proteinExistence type="predicted"/>
<dbReference type="InterPro" id="IPR036860">
    <property type="entry name" value="SH2_dom_sf"/>
</dbReference>
<organism evidence="5 6">
    <name type="scientific">Mugilogobius chulae</name>
    <name type="common">yellowstripe goby</name>
    <dbReference type="NCBI Taxonomy" id="88201"/>
    <lineage>
        <taxon>Eukaryota</taxon>
        <taxon>Metazoa</taxon>
        <taxon>Chordata</taxon>
        <taxon>Craniata</taxon>
        <taxon>Vertebrata</taxon>
        <taxon>Euteleostomi</taxon>
        <taxon>Actinopterygii</taxon>
        <taxon>Neopterygii</taxon>
        <taxon>Teleostei</taxon>
        <taxon>Neoteleostei</taxon>
        <taxon>Acanthomorphata</taxon>
        <taxon>Gobiaria</taxon>
        <taxon>Gobiiformes</taxon>
        <taxon>Gobioidei</taxon>
        <taxon>Gobiidae</taxon>
        <taxon>Gobionellinae</taxon>
        <taxon>Mugilogobius</taxon>
    </lineage>
</organism>
<dbReference type="InterPro" id="IPR013761">
    <property type="entry name" value="SAM/pointed_sf"/>
</dbReference>
<feature type="region of interest" description="Disordered" evidence="3">
    <location>
        <begin position="188"/>
        <end position="221"/>
    </location>
</feature>
<accession>A0AAW0PT21</accession>
<dbReference type="FunFam" id="3.30.505.10:FF:000016">
    <property type="entry name" value="B-cell linker protein isoform 2"/>
    <property type="match status" value="1"/>
</dbReference>
<evidence type="ECO:0000256" key="2">
    <source>
        <dbReference type="PROSITE-ProRule" id="PRU00191"/>
    </source>
</evidence>
<dbReference type="InterPro" id="IPR000980">
    <property type="entry name" value="SH2"/>
</dbReference>
<comment type="caution">
    <text evidence="5">The sequence shown here is derived from an EMBL/GenBank/DDBJ whole genome shotgun (WGS) entry which is preliminary data.</text>
</comment>
<dbReference type="Gene3D" id="3.30.505.10">
    <property type="entry name" value="SH2 domain"/>
    <property type="match status" value="1"/>
</dbReference>
<dbReference type="InterPro" id="IPR051751">
    <property type="entry name" value="Immunoreceptor_sig_adapters"/>
</dbReference>
<dbReference type="PANTHER" id="PTHR14098:SF1">
    <property type="entry name" value="LYMPHOCYTE CYTOSOLIC PROTEIN 2"/>
    <property type="match status" value="1"/>
</dbReference>
<dbReference type="Pfam" id="PF00017">
    <property type="entry name" value="SH2"/>
    <property type="match status" value="1"/>
</dbReference>
<dbReference type="SUPFAM" id="SSF55550">
    <property type="entry name" value="SH2 domain"/>
    <property type="match status" value="1"/>
</dbReference>
<dbReference type="GO" id="GO:0007169">
    <property type="term" value="P:cell surface receptor protein tyrosine kinase signaling pathway"/>
    <property type="evidence" value="ECO:0007669"/>
    <property type="project" value="TreeGrafter"/>
</dbReference>